<organism evidence="5 6">
    <name type="scientific">Alkalicella caledoniensis</name>
    <dbReference type="NCBI Taxonomy" id="2731377"/>
    <lineage>
        <taxon>Bacteria</taxon>
        <taxon>Bacillati</taxon>
        <taxon>Bacillota</taxon>
        <taxon>Clostridia</taxon>
        <taxon>Eubacteriales</taxon>
        <taxon>Proteinivoracaceae</taxon>
        <taxon>Alkalicella</taxon>
    </lineage>
</organism>
<keyword evidence="2" id="KW-0813">Transport</keyword>
<dbReference type="AlphaFoldDB" id="A0A7G9W7P7"/>
<dbReference type="PANTHER" id="PTHR33376:SF7">
    <property type="entry name" value="C4-DICARBOXYLATE-BINDING PROTEIN DCTB"/>
    <property type="match status" value="1"/>
</dbReference>
<evidence type="ECO:0000313" key="6">
    <source>
        <dbReference type="Proteomes" id="UP000516160"/>
    </source>
</evidence>
<accession>A0A7G9W7P7</accession>
<dbReference type="GO" id="GO:0055085">
    <property type="term" value="P:transmembrane transport"/>
    <property type="evidence" value="ECO:0007669"/>
    <property type="project" value="InterPro"/>
</dbReference>
<dbReference type="NCBIfam" id="NF037995">
    <property type="entry name" value="TRAP_S1"/>
    <property type="match status" value="1"/>
</dbReference>
<evidence type="ECO:0000313" key="5">
    <source>
        <dbReference type="EMBL" id="QNO14709.1"/>
    </source>
</evidence>
<keyword evidence="3 4" id="KW-0732">Signal</keyword>
<dbReference type="PROSITE" id="PS51257">
    <property type="entry name" value="PROKAR_LIPOPROTEIN"/>
    <property type="match status" value="1"/>
</dbReference>
<dbReference type="KEGG" id="acae:HYG86_07865"/>
<name>A0A7G9W7P7_ALKCA</name>
<gene>
    <name evidence="5" type="primary">dctP</name>
    <name evidence="5" type="ORF">HYG86_07865</name>
</gene>
<dbReference type="InterPro" id="IPR038404">
    <property type="entry name" value="TRAP_DctP_sf"/>
</dbReference>
<feature type="chain" id="PRO_5038786975" evidence="4">
    <location>
        <begin position="24"/>
        <end position="344"/>
    </location>
</feature>
<keyword evidence="6" id="KW-1185">Reference proteome</keyword>
<dbReference type="InterPro" id="IPR018389">
    <property type="entry name" value="DctP_fam"/>
</dbReference>
<dbReference type="Gene3D" id="3.40.190.170">
    <property type="entry name" value="Bacterial extracellular solute-binding protein, family 7"/>
    <property type="match status" value="1"/>
</dbReference>
<dbReference type="EMBL" id="CP058559">
    <property type="protein sequence ID" value="QNO14709.1"/>
    <property type="molecule type" value="Genomic_DNA"/>
</dbReference>
<dbReference type="PANTHER" id="PTHR33376">
    <property type="match status" value="1"/>
</dbReference>
<feature type="signal peptide" evidence="4">
    <location>
        <begin position="1"/>
        <end position="23"/>
    </location>
</feature>
<dbReference type="RefSeq" id="WP_213168626.1">
    <property type="nucleotide sequence ID" value="NZ_CP058559.1"/>
</dbReference>
<proteinExistence type="inferred from homology"/>
<evidence type="ECO:0000256" key="4">
    <source>
        <dbReference type="SAM" id="SignalP"/>
    </source>
</evidence>
<evidence type="ECO:0000256" key="2">
    <source>
        <dbReference type="ARBA" id="ARBA00022448"/>
    </source>
</evidence>
<evidence type="ECO:0000256" key="3">
    <source>
        <dbReference type="ARBA" id="ARBA00022729"/>
    </source>
</evidence>
<comment type="similarity">
    <text evidence="1">Belongs to the bacterial solute-binding protein 7 family.</text>
</comment>
<protein>
    <submittedName>
        <fullName evidence="5">TRAP transporter substrate-binding protein DctP</fullName>
    </submittedName>
</protein>
<dbReference type="Proteomes" id="UP000516160">
    <property type="component" value="Chromosome"/>
</dbReference>
<evidence type="ECO:0000256" key="1">
    <source>
        <dbReference type="ARBA" id="ARBA00009023"/>
    </source>
</evidence>
<reference evidence="5 6" key="1">
    <citation type="submission" date="2020-07" db="EMBL/GenBank/DDBJ databases">
        <title>Alkalicella. sp. LB2 genome.</title>
        <authorList>
            <person name="Postec A."/>
            <person name="Quemeneur M."/>
        </authorList>
    </citation>
    <scope>NUCLEOTIDE SEQUENCE [LARGE SCALE GENOMIC DNA]</scope>
    <source>
        <strain evidence="5 6">LB2</strain>
    </source>
</reference>
<sequence length="344" mass="39294">MRAFKLISICLVLLTLTFTAGCAEIVDDGVTTWRIGHEEVVGGVMDEFALEFKRLIEERSNGSIEVEVYRTGEIGNHVDHVEFIQEGLLNFAIVNPGSSSTTVPENNIFYNHFLLPSDEEDIKTMLDESQAIKRLNEINREHDMNVHSWFVEGFNVWTTNKEIRTPKDFSGVKIRTMQSPLIIASYRAYGANPTPMPYMEVYSGLQLGQIDAQVNPVFAIEEMSFYEVQRYIILSNQDAFVAAMVSNVDFIDSLDATTRQMVEEVIAEVTDHIFEFQRNLNKTRLDKIREVSDIKIIELTDEERELFRDASVSARQVFRNSVGTRGNEILDLFEAEIQELLDSK</sequence>
<dbReference type="Pfam" id="PF03480">
    <property type="entry name" value="DctP"/>
    <property type="match status" value="1"/>
</dbReference>